<evidence type="ECO:0000313" key="8">
    <source>
        <dbReference type="EMBL" id="EEY66627.1"/>
    </source>
</evidence>
<dbReference type="GO" id="GO:0043657">
    <property type="term" value="C:host cell"/>
    <property type="evidence" value="ECO:0007669"/>
    <property type="project" value="UniProtKB-SubCell"/>
</dbReference>
<dbReference type="VEuPathDB" id="FungiDB:PITG_16701"/>
<sequence>MAVYNDLQPYYQRVDFFHDPIFKTWVSYMNAFVSKNSCKSDELFSELSSAFEGVAFSRILTVATKFPNMESTATKLRYEKASTILASKESPEKIFQLLALDDVEKKLLSDTLFHKWMRYQDSFNKANPRHQESGANTLRVNYNWGGIEIIIETGRQNPSTREMAEKVEDAFHNYWLTTKTTPKVALRFLYLHEIGEKTLVNPKFSTWVKYLDNFNDRYPGEKTTVIDGLKAHYGDRALLQMLNAAKEDPSTKKLVTDLQSALILKWRDAKQTPEKLTSMLDGVPNSREMIDRYTTLISGTKTTT</sequence>
<comment type="subcellular location">
    <subcellularLocation>
        <location evidence="1">Host cell</location>
    </subcellularLocation>
    <subcellularLocation>
        <location evidence="2">Secreted</location>
    </subcellularLocation>
</comment>
<keyword evidence="6" id="KW-0843">Virulence</keyword>
<evidence type="ECO:0000256" key="3">
    <source>
        <dbReference type="ARBA" id="ARBA00010400"/>
    </source>
</evidence>
<dbReference type="eggNOG" id="ENOG502RANW">
    <property type="taxonomic scope" value="Eukaryota"/>
</dbReference>
<feature type="domain" description="RxLR effector PexRD54 WY" evidence="7">
    <location>
        <begin position="174"/>
        <end position="210"/>
    </location>
</feature>
<dbReference type="KEGG" id="pif:PITG_16701"/>
<dbReference type="HOGENOM" id="CLU_021192_4_0_1"/>
<dbReference type="OrthoDB" id="126206at2759"/>
<evidence type="ECO:0000256" key="1">
    <source>
        <dbReference type="ARBA" id="ARBA00004340"/>
    </source>
</evidence>
<dbReference type="GeneID" id="9465490"/>
<dbReference type="Pfam" id="PF22748">
    <property type="entry name" value="PexRD54_WY"/>
    <property type="match status" value="1"/>
</dbReference>
<name>D0NVF0_PHYIT</name>
<dbReference type="InParanoid" id="D0NVF0"/>
<evidence type="ECO:0000256" key="2">
    <source>
        <dbReference type="ARBA" id="ARBA00004613"/>
    </source>
</evidence>
<evidence type="ECO:0000256" key="5">
    <source>
        <dbReference type="ARBA" id="ARBA00022729"/>
    </source>
</evidence>
<accession>D0NVF0</accession>
<comment type="similarity">
    <text evidence="3">Belongs to the RxLR effector family.</text>
</comment>
<gene>
    <name evidence="8" type="ORF">PITG_16701</name>
</gene>
<dbReference type="Proteomes" id="UP000006643">
    <property type="component" value="Unassembled WGS sequence"/>
</dbReference>
<dbReference type="EMBL" id="DS028168">
    <property type="protein sequence ID" value="EEY66627.1"/>
    <property type="molecule type" value="Genomic_DNA"/>
</dbReference>
<evidence type="ECO:0000313" key="9">
    <source>
        <dbReference type="Proteomes" id="UP000006643"/>
    </source>
</evidence>
<keyword evidence="4" id="KW-0964">Secreted</keyword>
<dbReference type="GO" id="GO:0005576">
    <property type="term" value="C:extracellular region"/>
    <property type="evidence" value="ECO:0007669"/>
    <property type="project" value="UniProtKB-SubCell"/>
</dbReference>
<proteinExistence type="inferred from homology"/>
<evidence type="ECO:0000256" key="6">
    <source>
        <dbReference type="ARBA" id="ARBA00023026"/>
    </source>
</evidence>
<keyword evidence="9" id="KW-1185">Reference proteome</keyword>
<dbReference type="AlphaFoldDB" id="D0NVF0"/>
<evidence type="ECO:0000259" key="7">
    <source>
        <dbReference type="Pfam" id="PF22748"/>
    </source>
</evidence>
<organism evidence="8 9">
    <name type="scientific">Phytophthora infestans (strain T30-4)</name>
    <name type="common">Potato late blight agent</name>
    <dbReference type="NCBI Taxonomy" id="403677"/>
    <lineage>
        <taxon>Eukaryota</taxon>
        <taxon>Sar</taxon>
        <taxon>Stramenopiles</taxon>
        <taxon>Oomycota</taxon>
        <taxon>Peronosporomycetes</taxon>
        <taxon>Peronosporales</taxon>
        <taxon>Peronosporaceae</taxon>
        <taxon>Phytophthora</taxon>
    </lineage>
</organism>
<protein>
    <submittedName>
        <fullName evidence="8">RXLR effector family protein, putative</fullName>
    </submittedName>
</protein>
<dbReference type="RefSeq" id="XP_002896928.1">
    <property type="nucleotide sequence ID" value="XM_002896882.1"/>
</dbReference>
<dbReference type="OMA" id="HADEMIQ"/>
<reference evidence="9" key="1">
    <citation type="journal article" date="2009" name="Nature">
        <title>Genome sequence and analysis of the Irish potato famine pathogen Phytophthora infestans.</title>
        <authorList>
            <consortium name="The Broad Institute Genome Sequencing Platform"/>
            <person name="Haas B.J."/>
            <person name="Kamoun S."/>
            <person name="Zody M.C."/>
            <person name="Jiang R.H."/>
            <person name="Handsaker R.E."/>
            <person name="Cano L.M."/>
            <person name="Grabherr M."/>
            <person name="Kodira C.D."/>
            <person name="Raffaele S."/>
            <person name="Torto-Alalibo T."/>
            <person name="Bozkurt T.O."/>
            <person name="Ah-Fong A.M."/>
            <person name="Alvarado L."/>
            <person name="Anderson V.L."/>
            <person name="Armstrong M.R."/>
            <person name="Avrova A."/>
            <person name="Baxter L."/>
            <person name="Beynon J."/>
            <person name="Boevink P.C."/>
            <person name="Bollmann S.R."/>
            <person name="Bos J.I."/>
            <person name="Bulone V."/>
            <person name="Cai G."/>
            <person name="Cakir C."/>
            <person name="Carrington J.C."/>
            <person name="Chawner M."/>
            <person name="Conti L."/>
            <person name="Costanzo S."/>
            <person name="Ewan R."/>
            <person name="Fahlgren N."/>
            <person name="Fischbach M.A."/>
            <person name="Fugelstad J."/>
            <person name="Gilroy E.M."/>
            <person name="Gnerre S."/>
            <person name="Green P.J."/>
            <person name="Grenville-Briggs L.J."/>
            <person name="Griffith J."/>
            <person name="Grunwald N.J."/>
            <person name="Horn K."/>
            <person name="Horner N.R."/>
            <person name="Hu C.H."/>
            <person name="Huitema E."/>
            <person name="Jeong D.H."/>
            <person name="Jones A.M."/>
            <person name="Jones J.D."/>
            <person name="Jones R.W."/>
            <person name="Karlsson E.K."/>
            <person name="Kunjeti S.G."/>
            <person name="Lamour K."/>
            <person name="Liu Z."/>
            <person name="Ma L."/>
            <person name="Maclean D."/>
            <person name="Chibucos M.C."/>
            <person name="McDonald H."/>
            <person name="McWalters J."/>
            <person name="Meijer H.J."/>
            <person name="Morgan W."/>
            <person name="Morris P.F."/>
            <person name="Munro C.A."/>
            <person name="O'Neill K."/>
            <person name="Ospina-Giraldo M."/>
            <person name="Pinzon A."/>
            <person name="Pritchard L."/>
            <person name="Ramsahoye B."/>
            <person name="Ren Q."/>
            <person name="Restrepo S."/>
            <person name="Roy S."/>
            <person name="Sadanandom A."/>
            <person name="Savidor A."/>
            <person name="Schornack S."/>
            <person name="Schwartz D.C."/>
            <person name="Schumann U.D."/>
            <person name="Schwessinger B."/>
            <person name="Seyer L."/>
            <person name="Sharpe T."/>
            <person name="Silvar C."/>
            <person name="Song J."/>
            <person name="Studholme D.J."/>
            <person name="Sykes S."/>
            <person name="Thines M."/>
            <person name="van de Vondervoort P.J."/>
            <person name="Phuntumart V."/>
            <person name="Wawra S."/>
            <person name="Weide R."/>
            <person name="Win J."/>
            <person name="Young C."/>
            <person name="Zhou S."/>
            <person name="Fry W."/>
            <person name="Meyers B.C."/>
            <person name="van West P."/>
            <person name="Ristaino J."/>
            <person name="Govers F."/>
            <person name="Birch P.R."/>
            <person name="Whisson S.C."/>
            <person name="Judelson H.S."/>
            <person name="Nusbaum C."/>
        </authorList>
    </citation>
    <scope>NUCLEOTIDE SEQUENCE [LARGE SCALE GENOMIC DNA]</scope>
    <source>
        <strain evidence="9">T30-4</strain>
    </source>
</reference>
<dbReference type="InterPro" id="IPR054463">
    <property type="entry name" value="PexRD54_WY"/>
</dbReference>
<keyword evidence="5" id="KW-0732">Signal</keyword>
<evidence type="ECO:0000256" key="4">
    <source>
        <dbReference type="ARBA" id="ARBA00022525"/>
    </source>
</evidence>